<gene>
    <name evidence="1" type="ORF">METZ01_LOCUS126085</name>
</gene>
<reference evidence="1" key="1">
    <citation type="submission" date="2018-05" db="EMBL/GenBank/DDBJ databases">
        <authorList>
            <person name="Lanie J.A."/>
            <person name="Ng W.-L."/>
            <person name="Kazmierczak K.M."/>
            <person name="Andrzejewski T.M."/>
            <person name="Davidsen T.M."/>
            <person name="Wayne K.J."/>
            <person name="Tettelin H."/>
            <person name="Glass J.I."/>
            <person name="Rusch D."/>
            <person name="Podicherti R."/>
            <person name="Tsui H.-C.T."/>
            <person name="Winkler M.E."/>
        </authorList>
    </citation>
    <scope>NUCLEOTIDE SEQUENCE</scope>
</reference>
<protein>
    <submittedName>
        <fullName evidence="1">Uncharacterized protein</fullName>
    </submittedName>
</protein>
<proteinExistence type="predicted"/>
<accession>A0A381Y9D5</accession>
<name>A0A381Y9D5_9ZZZZ</name>
<dbReference type="EMBL" id="UINC01017615">
    <property type="protein sequence ID" value="SVA73231.1"/>
    <property type="molecule type" value="Genomic_DNA"/>
</dbReference>
<sequence length="64" mass="7074">MLVALMLQYEAEIAKAKANIKVYMSNPAGIGEHPDLVAAVDSQVELIAHAEDKLNVLKNHYRVE</sequence>
<dbReference type="AlphaFoldDB" id="A0A381Y9D5"/>
<evidence type="ECO:0000313" key="1">
    <source>
        <dbReference type="EMBL" id="SVA73231.1"/>
    </source>
</evidence>
<organism evidence="1">
    <name type="scientific">marine metagenome</name>
    <dbReference type="NCBI Taxonomy" id="408172"/>
    <lineage>
        <taxon>unclassified sequences</taxon>
        <taxon>metagenomes</taxon>
        <taxon>ecological metagenomes</taxon>
    </lineage>
</organism>